<dbReference type="GO" id="GO:0003677">
    <property type="term" value="F:DNA binding"/>
    <property type="evidence" value="ECO:0007669"/>
    <property type="project" value="UniProtKB-KW"/>
</dbReference>
<dbReference type="RefSeq" id="WP_086062791.1">
    <property type="nucleotide sequence ID" value="NZ_CP021108.1"/>
</dbReference>
<reference evidence="3 4" key="1">
    <citation type="submission" date="2017-05" db="EMBL/GenBank/DDBJ databases">
        <title>Complete and WGS of Bordetella genogroups.</title>
        <authorList>
            <person name="Spilker T."/>
            <person name="LiPuma J."/>
        </authorList>
    </citation>
    <scope>NUCLEOTIDE SEQUENCE [LARGE SCALE GENOMIC DNA]</scope>
    <source>
        <strain evidence="3 4">AU19157</strain>
    </source>
</reference>
<dbReference type="STRING" id="1416806.CAL12_01090"/>
<dbReference type="InterPro" id="IPR027417">
    <property type="entry name" value="P-loop_NTPase"/>
</dbReference>
<dbReference type="AlphaFoldDB" id="A0A1W6YEW1"/>
<dbReference type="PANTHER" id="PTHR34301:SF8">
    <property type="entry name" value="ATPASE DOMAIN-CONTAINING PROTEIN"/>
    <property type="match status" value="1"/>
</dbReference>
<name>A0A1W6YEW1_9BORD</name>
<evidence type="ECO:0000259" key="2">
    <source>
        <dbReference type="Pfam" id="PF13191"/>
    </source>
</evidence>
<dbReference type="Gene3D" id="3.40.50.300">
    <property type="entry name" value="P-loop containing nucleotide triphosphate hydrolases"/>
    <property type="match status" value="1"/>
</dbReference>
<keyword evidence="3" id="KW-0238">DNA-binding</keyword>
<gene>
    <name evidence="3" type="ORF">CAL12_01090</name>
</gene>
<protein>
    <submittedName>
        <fullName evidence="3">DNA-binding protein</fullName>
    </submittedName>
</protein>
<dbReference type="Proteomes" id="UP000194151">
    <property type="component" value="Chromosome"/>
</dbReference>
<organism evidence="3 4">
    <name type="scientific">Bordetella genomosp. 8</name>
    <dbReference type="NCBI Taxonomy" id="1416806"/>
    <lineage>
        <taxon>Bacteria</taxon>
        <taxon>Pseudomonadati</taxon>
        <taxon>Pseudomonadota</taxon>
        <taxon>Betaproteobacteria</taxon>
        <taxon>Burkholderiales</taxon>
        <taxon>Alcaligenaceae</taxon>
        <taxon>Bordetella</taxon>
    </lineage>
</organism>
<sequence>MAIATVRNEGEFLKLLHETIYPAIPIRSVEHLQGRGSELETLRRALLAPGRHAFVYGDRGVGKSSLAHTAAHMHQSSDAKPITVSGSTENTFTSLISTIAYQALHISRLEKVSTTRSGSFAWRGLTLGKVQQTSPVDIASQIATIGDAAGLLAEIGKLHSTAPVIVVDEFDTIASRDERNKFAALLKMMGDQEIQVKFIFTGIGQSLDDLLGSHQSSYRQLVAVELDRLGWDARRDIAMKAAHAFGLDLDENVAWRIAIVSDGYPYYVHLIMEKMLWEAFTADAVVHELGADHYLAGLTVATTEIAPELKRPYKKAVLSRPRDLELVVWSTADGDDQQNNIKYFYGSYQVICSKLSIAADLTQAKFADRLRQLREDSYGGILTNYDGRPGWYTYTDKMLRGYVRMQAEANRIELSGERPAPRQTAHVPTNARSGVRGPTVPFGIRFQRERNESEQD</sequence>
<dbReference type="PANTHER" id="PTHR34301">
    <property type="entry name" value="DNA-BINDING PROTEIN-RELATED"/>
    <property type="match status" value="1"/>
</dbReference>
<dbReference type="InterPro" id="IPR041664">
    <property type="entry name" value="AAA_16"/>
</dbReference>
<dbReference type="OrthoDB" id="1489171at2"/>
<feature type="domain" description="Orc1-like AAA ATPase" evidence="2">
    <location>
        <begin position="32"/>
        <end position="190"/>
    </location>
</feature>
<dbReference type="EMBL" id="CP021108">
    <property type="protein sequence ID" value="ARP79559.1"/>
    <property type="molecule type" value="Genomic_DNA"/>
</dbReference>
<evidence type="ECO:0000313" key="4">
    <source>
        <dbReference type="Proteomes" id="UP000194151"/>
    </source>
</evidence>
<evidence type="ECO:0000256" key="1">
    <source>
        <dbReference type="SAM" id="MobiDB-lite"/>
    </source>
</evidence>
<proteinExistence type="predicted"/>
<evidence type="ECO:0000313" key="3">
    <source>
        <dbReference type="EMBL" id="ARP79559.1"/>
    </source>
</evidence>
<feature type="region of interest" description="Disordered" evidence="1">
    <location>
        <begin position="416"/>
        <end position="440"/>
    </location>
</feature>
<dbReference type="Pfam" id="PF13191">
    <property type="entry name" value="AAA_16"/>
    <property type="match status" value="1"/>
</dbReference>
<dbReference type="KEGG" id="bgv:CAL12_01090"/>
<accession>A0A1W6YEW1</accession>
<keyword evidence="4" id="KW-1185">Reference proteome</keyword>
<dbReference type="SUPFAM" id="SSF52540">
    <property type="entry name" value="P-loop containing nucleoside triphosphate hydrolases"/>
    <property type="match status" value="1"/>
</dbReference>